<keyword evidence="3" id="KW-1185">Reference proteome</keyword>
<name>A0ABQ9Y4H6_9EUKA</name>
<evidence type="ECO:0000256" key="1">
    <source>
        <dbReference type="SAM" id="MobiDB-lite"/>
    </source>
</evidence>
<feature type="compositionally biased region" description="Low complexity" evidence="1">
    <location>
        <begin position="232"/>
        <end position="244"/>
    </location>
</feature>
<organism evidence="2 3">
    <name type="scientific">Blattamonas nauphoetae</name>
    <dbReference type="NCBI Taxonomy" id="2049346"/>
    <lineage>
        <taxon>Eukaryota</taxon>
        <taxon>Metamonada</taxon>
        <taxon>Preaxostyla</taxon>
        <taxon>Oxymonadida</taxon>
        <taxon>Blattamonas</taxon>
    </lineage>
</organism>
<dbReference type="Proteomes" id="UP001281761">
    <property type="component" value="Unassembled WGS sequence"/>
</dbReference>
<feature type="compositionally biased region" description="Basic and acidic residues" evidence="1">
    <location>
        <begin position="203"/>
        <end position="226"/>
    </location>
</feature>
<evidence type="ECO:0008006" key="4">
    <source>
        <dbReference type="Google" id="ProtNLM"/>
    </source>
</evidence>
<feature type="compositionally biased region" description="Low complexity" evidence="1">
    <location>
        <begin position="190"/>
        <end position="202"/>
    </location>
</feature>
<dbReference type="EMBL" id="JARBJD010000036">
    <property type="protein sequence ID" value="KAK2958598.1"/>
    <property type="molecule type" value="Genomic_DNA"/>
</dbReference>
<gene>
    <name evidence="2" type="ORF">BLNAU_6367</name>
</gene>
<comment type="caution">
    <text evidence="2">The sequence shown here is derived from an EMBL/GenBank/DDBJ whole genome shotgun (WGS) entry which is preliminary data.</text>
</comment>
<proteinExistence type="predicted"/>
<evidence type="ECO:0000313" key="3">
    <source>
        <dbReference type="Proteomes" id="UP001281761"/>
    </source>
</evidence>
<sequence>MPPKRPGKPKTVSGPPKELLRRQEKPRPQKTIMAQSIFTESQWLHYVENTPQKINQKVVEEINYFSQHFQTIEQHIANINPSHGVERNVCIYSLILSAIGLILSIHRNKNFIYLSYYGAFVLLCQGLFNRSFEFFLFEHLFGMRPKAENYRIILQLLHFQQTIYSYLERNEQMQMQKKLREATKLLNKQKIQQQIETQTPPEDNTKPDQEETQTKQTSEKEDKNDSTESSDESSSSSSEPSPKTGAVNEKEEESSSPD</sequence>
<feature type="compositionally biased region" description="Basic and acidic residues" evidence="1">
    <location>
        <begin position="18"/>
        <end position="27"/>
    </location>
</feature>
<feature type="region of interest" description="Disordered" evidence="1">
    <location>
        <begin position="190"/>
        <end position="258"/>
    </location>
</feature>
<accession>A0ABQ9Y4H6</accession>
<feature type="region of interest" description="Disordered" evidence="1">
    <location>
        <begin position="1"/>
        <end position="27"/>
    </location>
</feature>
<evidence type="ECO:0000313" key="2">
    <source>
        <dbReference type="EMBL" id="KAK2958598.1"/>
    </source>
</evidence>
<protein>
    <recommendedName>
        <fullName evidence="4">Transmembrane protein</fullName>
    </recommendedName>
</protein>
<reference evidence="2 3" key="1">
    <citation type="journal article" date="2022" name="bioRxiv">
        <title>Genomics of Preaxostyla Flagellates Illuminates Evolutionary Transitions and the Path Towards Mitochondrial Loss.</title>
        <authorList>
            <person name="Novak L.V.F."/>
            <person name="Treitli S.C."/>
            <person name="Pyrih J."/>
            <person name="Halakuc P."/>
            <person name="Pipaliya S.V."/>
            <person name="Vacek V."/>
            <person name="Brzon O."/>
            <person name="Soukal P."/>
            <person name="Eme L."/>
            <person name="Dacks J.B."/>
            <person name="Karnkowska A."/>
            <person name="Elias M."/>
            <person name="Hampl V."/>
        </authorList>
    </citation>
    <scope>NUCLEOTIDE SEQUENCE [LARGE SCALE GENOMIC DNA]</scope>
    <source>
        <strain evidence="2">NAU3</strain>
        <tissue evidence="2">Gut</tissue>
    </source>
</reference>